<proteinExistence type="predicted"/>
<dbReference type="Proteomes" id="UP000680185">
    <property type="component" value="Unassembled WGS sequence"/>
</dbReference>
<dbReference type="EMBL" id="DUFW01000068">
    <property type="protein sequence ID" value="HIH21771.1"/>
    <property type="molecule type" value="Genomic_DNA"/>
</dbReference>
<evidence type="ECO:0000313" key="2">
    <source>
        <dbReference type="EMBL" id="MBS3058017.1"/>
    </source>
</evidence>
<comment type="caution">
    <text evidence="1">The sequence shown here is derived from an EMBL/GenBank/DDBJ whole genome shotgun (WGS) entry which is preliminary data.</text>
</comment>
<evidence type="ECO:0000313" key="3">
    <source>
        <dbReference type="Proteomes" id="UP000590964"/>
    </source>
</evidence>
<dbReference type="EMBL" id="JAGVWB010000007">
    <property type="protein sequence ID" value="MBS3058017.1"/>
    <property type="molecule type" value="Genomic_DNA"/>
</dbReference>
<protein>
    <submittedName>
        <fullName evidence="1">Uncharacterized protein</fullName>
    </submittedName>
</protein>
<accession>A0A7J4JVH3</accession>
<reference evidence="2" key="2">
    <citation type="submission" date="2021-03" db="EMBL/GenBank/DDBJ databases">
        <authorList>
            <person name="Jaffe A."/>
        </authorList>
    </citation>
    <scope>NUCLEOTIDE SEQUENCE</scope>
    <source>
        <strain evidence="2">RIFCSPLOWO2_01_FULL_43_13</strain>
    </source>
</reference>
<organism evidence="1 3">
    <name type="scientific">Candidatus Iainarchaeum sp</name>
    <dbReference type="NCBI Taxonomy" id="3101447"/>
    <lineage>
        <taxon>Archaea</taxon>
        <taxon>Candidatus Iainarchaeota</taxon>
        <taxon>Candidatus Iainarchaeia</taxon>
        <taxon>Candidatus Iainarchaeales</taxon>
        <taxon>Candidatus Iainarchaeaceae</taxon>
        <taxon>Candidatus Iainarchaeum</taxon>
    </lineage>
</organism>
<gene>
    <name evidence="1" type="ORF">HA222_03905</name>
    <name evidence="2" type="ORF">J4478_01280</name>
</gene>
<dbReference type="Proteomes" id="UP000590964">
    <property type="component" value="Unassembled WGS sequence"/>
</dbReference>
<sequence length="280" mass="32906">MRKTLRQRFVEKRQGAEQRFLRGYHKQRMQAILARNPNQARALLRYMKTGEHNGLRASFLQKITPTFFDFQEARSRLSKKPYFPVFSTAEKKEIRQQFTGLLEILYPNMARNARTRLLKLLLERTEPIQRKHITEELERTHEILPINLLETGRVYLNALRPSNKEKGTRKLGGAPIALKDTHQLILGRGWMENEYEKTAPIHEAAHFLLGKHEGKAYTVDYYYALKKGSMSVQSLKKYTPSNPEEKEARDSAIRIYRIGLRNGWRAAEEELRRIVFGIRR</sequence>
<dbReference type="AlphaFoldDB" id="A0A7J4JVH3"/>
<evidence type="ECO:0000313" key="1">
    <source>
        <dbReference type="EMBL" id="HIH21771.1"/>
    </source>
</evidence>
<name>A0A7J4JVH3_9ARCH</name>
<reference evidence="2" key="3">
    <citation type="submission" date="2021-05" db="EMBL/GenBank/DDBJ databases">
        <title>Protein family content uncovers lineage relationships and bacterial pathway maintenance mechanisms in DPANN archaea.</title>
        <authorList>
            <person name="Castelle C.J."/>
            <person name="Meheust R."/>
            <person name="Jaffe A.L."/>
            <person name="Seitz K."/>
            <person name="Gong X."/>
            <person name="Baker B.J."/>
            <person name="Banfield J.F."/>
        </authorList>
    </citation>
    <scope>NUCLEOTIDE SEQUENCE</scope>
    <source>
        <strain evidence="2">RIFCSPLOWO2_01_FULL_43_13</strain>
    </source>
</reference>
<reference evidence="1" key="1">
    <citation type="journal article" date="2020" name="bioRxiv">
        <title>A rank-normalized archaeal taxonomy based on genome phylogeny resolves widespread incomplete and uneven classifications.</title>
        <authorList>
            <person name="Rinke C."/>
            <person name="Chuvochina M."/>
            <person name="Mussig A.J."/>
            <person name="Chaumeil P.-A."/>
            <person name="Waite D.W."/>
            <person name="Whitman W.B."/>
            <person name="Parks D.H."/>
            <person name="Hugenholtz P."/>
        </authorList>
    </citation>
    <scope>NUCLEOTIDE SEQUENCE</scope>
    <source>
        <strain evidence="1">UBA10191</strain>
    </source>
</reference>